<comment type="similarity">
    <text evidence="1">Belongs to the NADH dehydrogenase family.</text>
</comment>
<dbReference type="PANTHER" id="PTHR43706">
    <property type="entry name" value="NADH DEHYDROGENASE"/>
    <property type="match status" value="1"/>
</dbReference>
<evidence type="ECO:0000256" key="1">
    <source>
        <dbReference type="ARBA" id="ARBA00005272"/>
    </source>
</evidence>
<reference evidence="10 11" key="1">
    <citation type="journal article" date="2015" name="Plant Cell">
        <title>Oil accumulation by the oleaginous diatom Fistulifera solaris as revealed by the genome and transcriptome.</title>
        <authorList>
            <person name="Tanaka T."/>
            <person name="Maeda Y."/>
            <person name="Veluchamy A."/>
            <person name="Tanaka M."/>
            <person name="Abida H."/>
            <person name="Marechal E."/>
            <person name="Bowler C."/>
            <person name="Muto M."/>
            <person name="Sunaga Y."/>
            <person name="Tanaka M."/>
            <person name="Yoshino T."/>
            <person name="Taniguchi T."/>
            <person name="Fukuda Y."/>
            <person name="Nemoto M."/>
            <person name="Matsumoto M."/>
            <person name="Wong P.S."/>
            <person name="Aburatani S."/>
            <person name="Fujibuchi W."/>
        </authorList>
    </citation>
    <scope>NUCLEOTIDE SEQUENCE [LARGE SCALE GENOMIC DNA]</scope>
    <source>
        <strain evidence="10 11">JPCC DA0580</strain>
    </source>
</reference>
<dbReference type="EMBL" id="BDSP01000142">
    <property type="protein sequence ID" value="GAX20104.1"/>
    <property type="molecule type" value="Genomic_DNA"/>
</dbReference>
<dbReference type="Proteomes" id="UP000198406">
    <property type="component" value="Unassembled WGS sequence"/>
</dbReference>
<evidence type="ECO:0000259" key="9">
    <source>
        <dbReference type="Pfam" id="PF22366"/>
    </source>
</evidence>
<dbReference type="Gene3D" id="3.50.50.100">
    <property type="match status" value="2"/>
</dbReference>
<evidence type="ECO:0000313" key="11">
    <source>
        <dbReference type="Proteomes" id="UP000198406"/>
    </source>
</evidence>
<keyword evidence="4" id="KW-0560">Oxidoreductase</keyword>
<dbReference type="InParanoid" id="A0A1Z5K1D0"/>
<feature type="region of interest" description="Disordered" evidence="6">
    <location>
        <begin position="41"/>
        <end position="62"/>
    </location>
</feature>
<feature type="domain" description="External alternative NADH-ubiquinone oxidoreductase-like C-terminal" evidence="9">
    <location>
        <begin position="358"/>
        <end position="422"/>
    </location>
</feature>
<evidence type="ECO:0000256" key="7">
    <source>
        <dbReference type="SAM" id="SignalP"/>
    </source>
</evidence>
<dbReference type="InterPro" id="IPR023753">
    <property type="entry name" value="FAD/NAD-binding_dom"/>
</dbReference>
<keyword evidence="5" id="KW-0520">NAD</keyword>
<dbReference type="Pfam" id="PF22366">
    <property type="entry name" value="NDH2_C"/>
    <property type="match status" value="1"/>
</dbReference>
<evidence type="ECO:0000256" key="6">
    <source>
        <dbReference type="SAM" id="MobiDB-lite"/>
    </source>
</evidence>
<comment type="caution">
    <text evidence="10">The sequence shown here is derived from an EMBL/GenBank/DDBJ whole genome shotgun (WGS) entry which is preliminary data.</text>
</comment>
<organism evidence="10 11">
    <name type="scientific">Fistulifera solaris</name>
    <name type="common">Oleaginous diatom</name>
    <dbReference type="NCBI Taxonomy" id="1519565"/>
    <lineage>
        <taxon>Eukaryota</taxon>
        <taxon>Sar</taxon>
        <taxon>Stramenopiles</taxon>
        <taxon>Ochrophyta</taxon>
        <taxon>Bacillariophyta</taxon>
        <taxon>Bacillariophyceae</taxon>
        <taxon>Bacillariophycidae</taxon>
        <taxon>Naviculales</taxon>
        <taxon>Naviculaceae</taxon>
        <taxon>Fistulifera</taxon>
    </lineage>
</organism>
<evidence type="ECO:0000313" key="10">
    <source>
        <dbReference type="EMBL" id="GAX20104.1"/>
    </source>
</evidence>
<dbReference type="InterPro" id="IPR036188">
    <property type="entry name" value="FAD/NAD-bd_sf"/>
</dbReference>
<feature type="chain" id="PRO_5012057518" evidence="7">
    <location>
        <begin position="18"/>
        <end position="426"/>
    </location>
</feature>
<keyword evidence="11" id="KW-1185">Reference proteome</keyword>
<dbReference type="SUPFAM" id="SSF51905">
    <property type="entry name" value="FAD/NAD(P)-binding domain"/>
    <property type="match status" value="1"/>
</dbReference>
<evidence type="ECO:0000256" key="5">
    <source>
        <dbReference type="ARBA" id="ARBA00023027"/>
    </source>
</evidence>
<accession>A0A1Z5K1D0</accession>
<keyword evidence="3" id="KW-0274">FAD</keyword>
<dbReference type="InterPro" id="IPR045024">
    <property type="entry name" value="NDH-2"/>
</dbReference>
<dbReference type="InterPro" id="IPR054585">
    <property type="entry name" value="NDH2-like_C"/>
</dbReference>
<dbReference type="GO" id="GO:0005739">
    <property type="term" value="C:mitochondrion"/>
    <property type="evidence" value="ECO:0007669"/>
    <property type="project" value="TreeGrafter"/>
</dbReference>
<protein>
    <submittedName>
        <fullName evidence="10">Uncharacterized protein</fullName>
    </submittedName>
</protein>
<name>A0A1Z5K1D0_FISSO</name>
<dbReference type="GO" id="GO:0003954">
    <property type="term" value="F:NADH dehydrogenase activity"/>
    <property type="evidence" value="ECO:0007669"/>
    <property type="project" value="InterPro"/>
</dbReference>
<keyword evidence="2" id="KW-0285">Flavoprotein</keyword>
<evidence type="ECO:0000259" key="8">
    <source>
        <dbReference type="Pfam" id="PF07992"/>
    </source>
</evidence>
<evidence type="ECO:0000256" key="3">
    <source>
        <dbReference type="ARBA" id="ARBA00022827"/>
    </source>
</evidence>
<gene>
    <name evidence="10" type="ORF">FisN_18Lh043</name>
</gene>
<sequence length="426" mass="47542">MKLKHLLLLLSVTSVTPFVVLNRERIHTSSLILRSSTKLPPVKNETKTSLDDNFQSSPSGELDFQEPSFPLSLETTKIKSGRKELWYDENSGRFYEAGGNEKIPIATLFERTLDTIEDAAIHARRIPYDKGWIDPPELEQMSRKTVVVLGSGWASHALMKVADTYKIRLIVVSPTNHFVFTPMLASASVGTIEYRSMTEAVRASNPLMDNYIEGKAIDVNVENKLLTVQLKDLLKDTRKGEAAIQQIPYDHLVVAVGCRVANTIVPGAKEYSYKLKTCEDARKLRLAVGDDDGSDLLPQTAQVAGQQGAYVARMLDRGYDLSLTPPGIPSHHKHEVLVDAWLRARGLQQASGFSFLNLGLLAYLGQGQALSQVQLGDLPLFSYAGSVSFVLWRSVYLVKQVATRNRVLVLFDWFKCKIFGRDITRF</sequence>
<keyword evidence="7" id="KW-0732">Signal</keyword>
<feature type="signal peptide" evidence="7">
    <location>
        <begin position="1"/>
        <end position="17"/>
    </location>
</feature>
<evidence type="ECO:0000256" key="4">
    <source>
        <dbReference type="ARBA" id="ARBA00023002"/>
    </source>
</evidence>
<dbReference type="OrthoDB" id="3244603at2759"/>
<dbReference type="AlphaFoldDB" id="A0A1Z5K1D0"/>
<evidence type="ECO:0000256" key="2">
    <source>
        <dbReference type="ARBA" id="ARBA00022630"/>
    </source>
</evidence>
<dbReference type="Pfam" id="PF07992">
    <property type="entry name" value="Pyr_redox_2"/>
    <property type="match status" value="1"/>
</dbReference>
<feature type="domain" description="FAD/NAD(P)-binding" evidence="8">
    <location>
        <begin position="145"/>
        <end position="288"/>
    </location>
</feature>
<dbReference type="PANTHER" id="PTHR43706:SF38">
    <property type="entry name" value="FAD_NAD(P)-BINDING DOMAIN-CONTAINING PROTEIN"/>
    <property type="match status" value="1"/>
</dbReference>
<proteinExistence type="inferred from homology"/>